<dbReference type="Proteomes" id="UP000053257">
    <property type="component" value="Unassembled WGS sequence"/>
</dbReference>
<keyword evidence="1" id="KW-0812">Transmembrane</keyword>
<accession>A0A0C3SCK4</accession>
<keyword evidence="1" id="KW-0472">Membrane</keyword>
<keyword evidence="1" id="KW-1133">Transmembrane helix</keyword>
<evidence type="ECO:0000313" key="3">
    <source>
        <dbReference type="Proteomes" id="UP000053257"/>
    </source>
</evidence>
<evidence type="ECO:0000313" key="2">
    <source>
        <dbReference type="EMBL" id="KIP08895.1"/>
    </source>
</evidence>
<dbReference type="AlphaFoldDB" id="A0A0C3SCK4"/>
<dbReference type="EMBL" id="KN840473">
    <property type="protein sequence ID" value="KIP08895.1"/>
    <property type="molecule type" value="Genomic_DNA"/>
</dbReference>
<dbReference type="HOGENOM" id="CLU_2469855_0_0_1"/>
<gene>
    <name evidence="2" type="ORF">PHLGIDRAFT_358640</name>
</gene>
<sequence length="88" mass="9820">MDTFVNQGFHSATSRWIQSVFVFYHLSGPFAIPAVSKSVALLMLYLILAAHKSHKSMATRSLESVLSFMGPLIPESRTSSSYRCPLLR</sequence>
<keyword evidence="3" id="KW-1185">Reference proteome</keyword>
<proteinExistence type="predicted"/>
<name>A0A0C3SCK4_PHLG1</name>
<evidence type="ECO:0000256" key="1">
    <source>
        <dbReference type="SAM" id="Phobius"/>
    </source>
</evidence>
<organism evidence="2 3">
    <name type="scientific">Phlebiopsis gigantea (strain 11061_1 CR5-6)</name>
    <name type="common">White-rot fungus</name>
    <name type="synonym">Peniophora gigantea</name>
    <dbReference type="NCBI Taxonomy" id="745531"/>
    <lineage>
        <taxon>Eukaryota</taxon>
        <taxon>Fungi</taxon>
        <taxon>Dikarya</taxon>
        <taxon>Basidiomycota</taxon>
        <taxon>Agaricomycotina</taxon>
        <taxon>Agaricomycetes</taxon>
        <taxon>Polyporales</taxon>
        <taxon>Phanerochaetaceae</taxon>
        <taxon>Phlebiopsis</taxon>
    </lineage>
</organism>
<feature type="transmembrane region" description="Helical" evidence="1">
    <location>
        <begin position="30"/>
        <end position="50"/>
    </location>
</feature>
<reference evidence="2 3" key="1">
    <citation type="journal article" date="2014" name="PLoS Genet.">
        <title>Analysis of the Phlebiopsis gigantea genome, transcriptome and secretome provides insight into its pioneer colonization strategies of wood.</title>
        <authorList>
            <person name="Hori C."/>
            <person name="Ishida T."/>
            <person name="Igarashi K."/>
            <person name="Samejima M."/>
            <person name="Suzuki H."/>
            <person name="Master E."/>
            <person name="Ferreira P."/>
            <person name="Ruiz-Duenas F.J."/>
            <person name="Held B."/>
            <person name="Canessa P."/>
            <person name="Larrondo L.F."/>
            <person name="Schmoll M."/>
            <person name="Druzhinina I.S."/>
            <person name="Kubicek C.P."/>
            <person name="Gaskell J.A."/>
            <person name="Kersten P."/>
            <person name="St John F."/>
            <person name="Glasner J."/>
            <person name="Sabat G."/>
            <person name="Splinter BonDurant S."/>
            <person name="Syed K."/>
            <person name="Yadav J."/>
            <person name="Mgbeahuruike A.C."/>
            <person name="Kovalchuk A."/>
            <person name="Asiegbu F.O."/>
            <person name="Lackner G."/>
            <person name="Hoffmeister D."/>
            <person name="Rencoret J."/>
            <person name="Gutierrez A."/>
            <person name="Sun H."/>
            <person name="Lindquist E."/>
            <person name="Barry K."/>
            <person name="Riley R."/>
            <person name="Grigoriev I.V."/>
            <person name="Henrissat B."/>
            <person name="Kues U."/>
            <person name="Berka R.M."/>
            <person name="Martinez A.T."/>
            <person name="Covert S.F."/>
            <person name="Blanchette R.A."/>
            <person name="Cullen D."/>
        </authorList>
    </citation>
    <scope>NUCLEOTIDE SEQUENCE [LARGE SCALE GENOMIC DNA]</scope>
    <source>
        <strain evidence="2 3">11061_1 CR5-6</strain>
    </source>
</reference>
<protein>
    <submittedName>
        <fullName evidence="2">Uncharacterized protein</fullName>
    </submittedName>
</protein>